<evidence type="ECO:0000313" key="1">
    <source>
        <dbReference type="EMBL" id="CZT22087.1"/>
    </source>
</evidence>
<dbReference type="GO" id="GO:0005737">
    <property type="term" value="C:cytoplasm"/>
    <property type="evidence" value="ECO:0007669"/>
    <property type="project" value="TreeGrafter"/>
</dbReference>
<accession>A0A2D3VBB2</accession>
<dbReference type="PANTHER" id="PTHR35020">
    <property type="entry name" value="N-ACETYLGLUCOSAMINE-INDUCED PROTEIN 1"/>
    <property type="match status" value="1"/>
</dbReference>
<keyword evidence="2" id="KW-1185">Reference proteome</keyword>
<dbReference type="Pfam" id="PF12239">
    <property type="entry name" value="DUF3605"/>
    <property type="match status" value="1"/>
</dbReference>
<evidence type="ECO:0008006" key="3">
    <source>
        <dbReference type="Google" id="ProtNLM"/>
    </source>
</evidence>
<dbReference type="Proteomes" id="UP000225277">
    <property type="component" value="Unassembled WGS sequence"/>
</dbReference>
<dbReference type="RefSeq" id="XP_023628976.1">
    <property type="nucleotide sequence ID" value="XM_023773208.1"/>
</dbReference>
<dbReference type="PANTHER" id="PTHR35020:SF4">
    <property type="entry name" value="N-ACETYLGLUCOSAMINE-INDUCED PROTEIN 1"/>
    <property type="match status" value="1"/>
</dbReference>
<dbReference type="InterPro" id="IPR022036">
    <property type="entry name" value="DUF3605"/>
</dbReference>
<reference evidence="1 2" key="1">
    <citation type="submission" date="2016-03" db="EMBL/GenBank/DDBJ databases">
        <authorList>
            <person name="Ploux O."/>
        </authorList>
    </citation>
    <scope>NUCLEOTIDE SEQUENCE [LARGE SCALE GENOMIC DNA]</scope>
    <source>
        <strain evidence="1 2">URUG2</strain>
    </source>
</reference>
<dbReference type="STRING" id="112498.A0A2D3VBB2"/>
<protein>
    <recommendedName>
        <fullName evidence="3">N-acetylglucosamine-induced protein 1</fullName>
    </recommendedName>
</protein>
<dbReference type="EMBL" id="FJUY01000013">
    <property type="protein sequence ID" value="CZT22087.1"/>
    <property type="molecule type" value="Genomic_DNA"/>
</dbReference>
<name>A0A2D3VBB2_9PEZI</name>
<sequence length="231" mass="26806">MTSSNDVVPPETRPSQTRPLNTLWWNTNLPKHLQTPTCPAYLQYAFDNAKDRAVLSTPDALYRRQTWPEVQELIRQNRLQDFTRVPSELRAYREFCSDIEQGYGSILNFILKERLRWELESADADGRMSFDDAKATYRILRNDWPYGFDPRIVHLVVWTKFALPIDPDSEIGDMSSAARKVVDDFVGKTFSEVSEKVWFKNWGALKSVHAVEHFHVLLFNPGEKLVERVTG</sequence>
<gene>
    <name evidence="1" type="ORF">RCC_07956</name>
</gene>
<proteinExistence type="predicted"/>
<dbReference type="AlphaFoldDB" id="A0A2D3VBB2"/>
<dbReference type="GeneID" id="35603058"/>
<evidence type="ECO:0000313" key="2">
    <source>
        <dbReference type="Proteomes" id="UP000225277"/>
    </source>
</evidence>
<dbReference type="GO" id="GO:0006044">
    <property type="term" value="P:N-acetylglucosamine metabolic process"/>
    <property type="evidence" value="ECO:0007669"/>
    <property type="project" value="TreeGrafter"/>
</dbReference>
<organism evidence="1 2">
    <name type="scientific">Ramularia collo-cygni</name>
    <dbReference type="NCBI Taxonomy" id="112498"/>
    <lineage>
        <taxon>Eukaryota</taxon>
        <taxon>Fungi</taxon>
        <taxon>Dikarya</taxon>
        <taxon>Ascomycota</taxon>
        <taxon>Pezizomycotina</taxon>
        <taxon>Dothideomycetes</taxon>
        <taxon>Dothideomycetidae</taxon>
        <taxon>Mycosphaerellales</taxon>
        <taxon>Mycosphaerellaceae</taxon>
        <taxon>Ramularia</taxon>
    </lineage>
</organism>
<dbReference type="OrthoDB" id="10053431at2759"/>